<sequence>MAIFQYQILVGKNEPNAVVWFLNGNQLLGADLLQILNGLGSQGWEVVGIGDLGFDSRSEIVLKKTI</sequence>
<comment type="caution">
    <text evidence="1">The sequence shown here is derived from an EMBL/GenBank/DDBJ whole genome shotgun (WGS) entry which is preliminary data.</text>
</comment>
<dbReference type="EMBL" id="SFAT01000162">
    <property type="protein sequence ID" value="TRU94017.1"/>
    <property type="molecule type" value="Genomic_DNA"/>
</dbReference>
<name>A0A552JE95_9CHRO</name>
<reference evidence="1 2" key="1">
    <citation type="submission" date="2019-01" db="EMBL/GenBank/DDBJ databases">
        <title>Coherence of Microcystis species and biogeography revealed through population genomics.</title>
        <authorList>
            <person name="Perez-Carrascal O.M."/>
            <person name="Terrat Y."/>
            <person name="Giani A."/>
            <person name="Fortin N."/>
            <person name="Tromas N."/>
            <person name="Shapiro B.J."/>
        </authorList>
    </citation>
    <scope>NUCLEOTIDE SEQUENCE [LARGE SCALE GENOMIC DNA]</scope>
    <source>
        <strain evidence="1">Mw_QC_S_20081001_S30D</strain>
    </source>
</reference>
<dbReference type="Proteomes" id="UP000320523">
    <property type="component" value="Unassembled WGS sequence"/>
</dbReference>
<evidence type="ECO:0000313" key="2">
    <source>
        <dbReference type="Proteomes" id="UP000320523"/>
    </source>
</evidence>
<accession>A0A552JE95</accession>
<evidence type="ECO:0008006" key="3">
    <source>
        <dbReference type="Google" id="ProtNLM"/>
    </source>
</evidence>
<gene>
    <name evidence="1" type="ORF">EWV75_16685</name>
</gene>
<protein>
    <recommendedName>
        <fullName evidence="3">DUF4177 domain-containing protein</fullName>
    </recommendedName>
</protein>
<organism evidence="1 2">
    <name type="scientific">Microcystis wesenbergii Mw_QC_S_20081001_S30D</name>
    <dbReference type="NCBI Taxonomy" id="2486245"/>
    <lineage>
        <taxon>Bacteria</taxon>
        <taxon>Bacillati</taxon>
        <taxon>Cyanobacteriota</taxon>
        <taxon>Cyanophyceae</taxon>
        <taxon>Oscillatoriophycideae</taxon>
        <taxon>Chroococcales</taxon>
        <taxon>Microcystaceae</taxon>
        <taxon>Microcystis</taxon>
    </lineage>
</organism>
<dbReference type="AlphaFoldDB" id="A0A552JE95"/>
<proteinExistence type="predicted"/>
<evidence type="ECO:0000313" key="1">
    <source>
        <dbReference type="EMBL" id="TRU94017.1"/>
    </source>
</evidence>